<protein>
    <submittedName>
        <fullName evidence="2">NAD(P)-binding protein</fullName>
    </submittedName>
</protein>
<dbReference type="PANTHER" id="PTHR11552">
    <property type="entry name" value="GLUCOSE-METHANOL-CHOLINE GMC OXIDOREDUCTASE"/>
    <property type="match status" value="1"/>
</dbReference>
<evidence type="ECO:0000256" key="1">
    <source>
        <dbReference type="ARBA" id="ARBA00010790"/>
    </source>
</evidence>
<name>A0A972SJQ3_9BURK</name>
<dbReference type="AlphaFoldDB" id="A0A972SJQ3"/>
<organism evidence="2 3">
    <name type="scientific">Paraburkholderia elongata</name>
    <dbReference type="NCBI Taxonomy" id="2675747"/>
    <lineage>
        <taxon>Bacteria</taxon>
        <taxon>Pseudomonadati</taxon>
        <taxon>Pseudomonadota</taxon>
        <taxon>Betaproteobacteria</taxon>
        <taxon>Burkholderiales</taxon>
        <taxon>Burkholderiaceae</taxon>
        <taxon>Paraburkholderia</taxon>
    </lineage>
</organism>
<gene>
    <name evidence="2" type="ORF">GNZ13_27680</name>
</gene>
<dbReference type="SUPFAM" id="SSF51905">
    <property type="entry name" value="FAD/NAD(P)-binding domain"/>
    <property type="match status" value="1"/>
</dbReference>
<reference evidence="2 3" key="1">
    <citation type="submission" date="2019-11" db="EMBL/GenBank/DDBJ databases">
        <title>Metabolism of dissolved organic matter in forest soils.</title>
        <authorList>
            <person name="Cyle K.T."/>
            <person name="Wilhelm R.C."/>
            <person name="Martinez C.E."/>
        </authorList>
    </citation>
    <scope>NUCLEOTIDE SEQUENCE [LARGE SCALE GENOMIC DNA]</scope>
    <source>
        <strain evidence="2 3">5N</strain>
    </source>
</reference>
<dbReference type="PANTHER" id="PTHR11552:SF147">
    <property type="entry name" value="CHOLINE DEHYDROGENASE, MITOCHONDRIAL"/>
    <property type="match status" value="1"/>
</dbReference>
<keyword evidence="3" id="KW-1185">Reference proteome</keyword>
<comment type="similarity">
    <text evidence="1">Belongs to the GMC oxidoreductase family.</text>
</comment>
<dbReference type="InterPro" id="IPR012132">
    <property type="entry name" value="GMC_OxRdtase"/>
</dbReference>
<dbReference type="GO" id="GO:0016491">
    <property type="term" value="F:oxidoreductase activity"/>
    <property type="evidence" value="ECO:0007669"/>
    <property type="project" value="TreeGrafter"/>
</dbReference>
<accession>A0A972SJQ3</accession>
<dbReference type="InterPro" id="IPR036188">
    <property type="entry name" value="FAD/NAD-bd_sf"/>
</dbReference>
<dbReference type="Proteomes" id="UP000655523">
    <property type="component" value="Unassembled WGS sequence"/>
</dbReference>
<evidence type="ECO:0000313" key="2">
    <source>
        <dbReference type="EMBL" id="NPT58243.1"/>
    </source>
</evidence>
<dbReference type="Gene3D" id="3.50.50.60">
    <property type="entry name" value="FAD/NAD(P)-binding domain"/>
    <property type="match status" value="1"/>
</dbReference>
<dbReference type="EMBL" id="WOEZ01000153">
    <property type="protein sequence ID" value="NPT58243.1"/>
    <property type="molecule type" value="Genomic_DNA"/>
</dbReference>
<sequence length="91" mass="9664">MQTFDYVIVGAGSPGCVLANRLSQNGKFPVCLLEAGPKDGCLAGKAHDAAENRGCRYRAADDREAGSVAYARLDVSKSEKRSDGCNVEIIE</sequence>
<evidence type="ECO:0000313" key="3">
    <source>
        <dbReference type="Proteomes" id="UP000655523"/>
    </source>
</evidence>
<comment type="caution">
    <text evidence="2">The sequence shown here is derived from an EMBL/GenBank/DDBJ whole genome shotgun (WGS) entry which is preliminary data.</text>
</comment>
<proteinExistence type="inferred from homology"/>
<dbReference type="GO" id="GO:0050660">
    <property type="term" value="F:flavin adenine dinucleotide binding"/>
    <property type="evidence" value="ECO:0007669"/>
    <property type="project" value="InterPro"/>
</dbReference>